<accession>A0A423TEW6</accession>
<protein>
    <submittedName>
        <fullName evidence="2">DARL anticodon-binding domain-containing protein</fullName>
    </submittedName>
</protein>
<dbReference type="GO" id="GO:0000049">
    <property type="term" value="F:tRNA binding"/>
    <property type="evidence" value="ECO:0007669"/>
    <property type="project" value="TreeGrafter"/>
</dbReference>
<name>A0A423TEW6_PENVA</name>
<dbReference type="AlphaFoldDB" id="A0A423TEW6"/>
<reference evidence="2 3" key="1">
    <citation type="submission" date="2018-04" db="EMBL/GenBank/DDBJ databases">
        <authorList>
            <person name="Zhang X."/>
            <person name="Yuan J."/>
            <person name="Li F."/>
            <person name="Xiang J."/>
        </authorList>
    </citation>
    <scope>NUCLEOTIDE SEQUENCE [LARGE SCALE GENOMIC DNA]</scope>
    <source>
        <tissue evidence="2">Muscle</tissue>
    </source>
</reference>
<dbReference type="GO" id="GO:0005524">
    <property type="term" value="F:ATP binding"/>
    <property type="evidence" value="ECO:0007669"/>
    <property type="project" value="InterPro"/>
</dbReference>
<evidence type="ECO:0000313" key="3">
    <source>
        <dbReference type="Proteomes" id="UP000283509"/>
    </source>
</evidence>
<proteinExistence type="predicted"/>
<dbReference type="InterPro" id="IPR037380">
    <property type="entry name" value="DALRD3"/>
</dbReference>
<dbReference type="InterPro" id="IPR009080">
    <property type="entry name" value="tRNAsynth_Ia_anticodon-bd"/>
</dbReference>
<dbReference type="Gene3D" id="1.10.730.10">
    <property type="entry name" value="Isoleucyl-tRNA Synthetase, Domain 1"/>
    <property type="match status" value="1"/>
</dbReference>
<dbReference type="Proteomes" id="UP000283509">
    <property type="component" value="Unassembled WGS sequence"/>
</dbReference>
<dbReference type="SUPFAM" id="SSF47323">
    <property type="entry name" value="Anticodon-binding domain of a subclass of class I aminoacyl-tRNA synthetases"/>
    <property type="match status" value="1"/>
</dbReference>
<gene>
    <name evidence="2" type="ORF">C7M84_006504</name>
</gene>
<organism evidence="2 3">
    <name type="scientific">Penaeus vannamei</name>
    <name type="common">Whiteleg shrimp</name>
    <name type="synonym">Litopenaeus vannamei</name>
    <dbReference type="NCBI Taxonomy" id="6689"/>
    <lineage>
        <taxon>Eukaryota</taxon>
        <taxon>Metazoa</taxon>
        <taxon>Ecdysozoa</taxon>
        <taxon>Arthropoda</taxon>
        <taxon>Crustacea</taxon>
        <taxon>Multicrustacea</taxon>
        <taxon>Malacostraca</taxon>
        <taxon>Eumalacostraca</taxon>
        <taxon>Eucarida</taxon>
        <taxon>Decapoda</taxon>
        <taxon>Dendrobranchiata</taxon>
        <taxon>Penaeoidea</taxon>
        <taxon>Penaeidae</taxon>
        <taxon>Penaeus</taxon>
    </lineage>
</organism>
<dbReference type="GO" id="GO:0004814">
    <property type="term" value="F:arginine-tRNA ligase activity"/>
    <property type="evidence" value="ECO:0007669"/>
    <property type="project" value="InterPro"/>
</dbReference>
<dbReference type="PANTHER" id="PTHR16043:SF1">
    <property type="entry name" value="DALR ANTICODON-BINDING DOMAIN-CONTAINING PROTEIN 3"/>
    <property type="match status" value="1"/>
</dbReference>
<dbReference type="STRING" id="6689.A0A423TEW6"/>
<keyword evidence="3" id="KW-1185">Reference proteome</keyword>
<sequence length="631" mass="71593">MGRLKKDMLIEMLQVFLGHQPTEQQIACFLSIVKTGNSEHLCLGDVAVPLKSPLMKYIEKMDTALGCYIRNLTEESHSAALKSLQEGKFPVSKIWIDKDILYIKFERKEVMKCIVKEVARNVLDYGKNKLLSSVKVNIANDSSRESSASATSYRGHKLAFHIGEILKHAGATVELEECDQRKPSAKIRQNLPPILLNPEMDGETTFKCTGLCPPPAPRVEPSANVGRGEFQRLVAAGMSKPMGEKKKENKGIFKELLDVFDPSVPLQPPKDQKKEFIEEIFDAHKDIKAIIKSSKESKTETTSYTIENVTEESYPPPCNDKIFKKHHCFYVPKLGEKKMEAPLVTRKVKANLPTTKEEEKKMEAPLVTKKVKANLPTTKEEEKNEINLYIAREPLPTTMISKANQYLYAPVVHMKTSKVWNGSTEDLCKILVEELKRAAAQKHGDVDTPEWSQFLEEQAWRCMSLQMLSVSHCSPLKVEVDGVTQNSRESAFILYNYARLCTIFQSFEESVSEGEFPPLPDIDEIDFALLRNEEEWQLVWGYIFHFPDIIEENAVQIMGGTGKFRTVAVTKFMSSFSHRVSEYYSRYHVLSDPLPHLLPTMYARLHLLQAVKTVMEICFATLGVQSPTSFM</sequence>
<dbReference type="OrthoDB" id="9990834at2759"/>
<dbReference type="SMART" id="SM00836">
    <property type="entry name" value="DALR_1"/>
    <property type="match status" value="1"/>
</dbReference>
<evidence type="ECO:0000313" key="2">
    <source>
        <dbReference type="EMBL" id="ROT74971.1"/>
    </source>
</evidence>
<evidence type="ECO:0000259" key="1">
    <source>
        <dbReference type="SMART" id="SM00836"/>
    </source>
</evidence>
<dbReference type="GO" id="GO:0106217">
    <property type="term" value="P:tRNA C3-cytosine methylation"/>
    <property type="evidence" value="ECO:0007669"/>
    <property type="project" value="TreeGrafter"/>
</dbReference>
<comment type="caution">
    <text evidence="2">The sequence shown here is derived from an EMBL/GenBank/DDBJ whole genome shotgun (WGS) entry which is preliminary data.</text>
</comment>
<dbReference type="GO" id="GO:0006420">
    <property type="term" value="P:arginyl-tRNA aminoacylation"/>
    <property type="evidence" value="ECO:0007669"/>
    <property type="project" value="InterPro"/>
</dbReference>
<dbReference type="PANTHER" id="PTHR16043">
    <property type="entry name" value="DALRD3 PROTEIN"/>
    <property type="match status" value="1"/>
</dbReference>
<dbReference type="InterPro" id="IPR008909">
    <property type="entry name" value="DALR_anticod-bd"/>
</dbReference>
<dbReference type="EMBL" id="QCYY01001826">
    <property type="protein sequence ID" value="ROT74971.1"/>
    <property type="molecule type" value="Genomic_DNA"/>
</dbReference>
<reference evidence="2 3" key="2">
    <citation type="submission" date="2019-01" db="EMBL/GenBank/DDBJ databases">
        <title>The decoding of complex shrimp genome reveals the adaptation for benthos swimmer, frequently molting mechanism and breeding impact on genome.</title>
        <authorList>
            <person name="Sun Y."/>
            <person name="Gao Y."/>
            <person name="Yu Y."/>
        </authorList>
    </citation>
    <scope>NUCLEOTIDE SEQUENCE [LARGE SCALE GENOMIC DNA]</scope>
    <source>
        <tissue evidence="2">Muscle</tissue>
    </source>
</reference>
<feature type="domain" description="DALR anticodon binding" evidence="1">
    <location>
        <begin position="493"/>
        <end position="630"/>
    </location>
</feature>
<dbReference type="Pfam" id="PF05746">
    <property type="entry name" value="DALR_1"/>
    <property type="match status" value="1"/>
</dbReference>